<dbReference type="OrthoDB" id="6694091at2759"/>
<comment type="caution">
    <text evidence="1">The sequence shown here is derived from an EMBL/GenBank/DDBJ whole genome shotgun (WGS) entry which is preliminary data.</text>
</comment>
<proteinExistence type="predicted"/>
<organism evidence="1 2">
    <name type="scientific">Araneus ventricosus</name>
    <name type="common">Orbweaver spider</name>
    <name type="synonym">Epeira ventricosa</name>
    <dbReference type="NCBI Taxonomy" id="182803"/>
    <lineage>
        <taxon>Eukaryota</taxon>
        <taxon>Metazoa</taxon>
        <taxon>Ecdysozoa</taxon>
        <taxon>Arthropoda</taxon>
        <taxon>Chelicerata</taxon>
        <taxon>Arachnida</taxon>
        <taxon>Araneae</taxon>
        <taxon>Araneomorphae</taxon>
        <taxon>Entelegynae</taxon>
        <taxon>Araneoidea</taxon>
        <taxon>Araneidae</taxon>
        <taxon>Araneus</taxon>
    </lineage>
</organism>
<dbReference type="AlphaFoldDB" id="A0A4Y2L6L2"/>
<evidence type="ECO:0000313" key="1">
    <source>
        <dbReference type="EMBL" id="GBN09236.1"/>
    </source>
</evidence>
<dbReference type="EMBL" id="BGPR01005334">
    <property type="protein sequence ID" value="GBN09236.1"/>
    <property type="molecule type" value="Genomic_DNA"/>
</dbReference>
<name>A0A4Y2L6L2_ARAVE</name>
<gene>
    <name evidence="1" type="ORF">AVEN_48115_1</name>
</gene>
<accession>A0A4Y2L6L2</accession>
<dbReference type="Proteomes" id="UP000499080">
    <property type="component" value="Unassembled WGS sequence"/>
</dbReference>
<evidence type="ECO:0000313" key="2">
    <source>
        <dbReference type="Proteomes" id="UP000499080"/>
    </source>
</evidence>
<reference evidence="1 2" key="1">
    <citation type="journal article" date="2019" name="Sci. Rep.">
        <title>Orb-weaving spider Araneus ventricosus genome elucidates the spidroin gene catalogue.</title>
        <authorList>
            <person name="Kono N."/>
            <person name="Nakamura H."/>
            <person name="Ohtoshi R."/>
            <person name="Moran D.A.P."/>
            <person name="Shinohara A."/>
            <person name="Yoshida Y."/>
            <person name="Fujiwara M."/>
            <person name="Mori M."/>
            <person name="Tomita M."/>
            <person name="Arakawa K."/>
        </authorList>
    </citation>
    <scope>NUCLEOTIDE SEQUENCE [LARGE SCALE GENOMIC DNA]</scope>
</reference>
<protein>
    <submittedName>
        <fullName evidence="1">Uncharacterized protein</fullName>
    </submittedName>
</protein>
<keyword evidence="2" id="KW-1185">Reference proteome</keyword>
<sequence length="113" mass="13319">MDVSNCCRNDSKTRQVMVEMRSDKLFQPALVDTRAHCNSIETEAEFPEPEARPLKKKKQYDYESLDEASPKEIQAKLLQRRFKQSFYFALIFFYSGCHNQLFAGTLRRTKRCI</sequence>